<feature type="domain" description="Bacteriophage T5 Orf172 DNA-binding" evidence="2">
    <location>
        <begin position="434"/>
        <end position="517"/>
    </location>
</feature>
<keyword evidence="1" id="KW-0175">Coiled coil</keyword>
<keyword evidence="4" id="KW-1185">Reference proteome</keyword>
<reference evidence="3 4" key="1">
    <citation type="journal article" date="2019" name="Nat. Med.">
        <title>A library of human gut bacterial isolates paired with longitudinal multiomics data enables mechanistic microbiome research.</title>
        <authorList>
            <person name="Poyet M."/>
            <person name="Groussin M."/>
            <person name="Gibbons S.M."/>
            <person name="Avila-Pacheco J."/>
            <person name="Jiang X."/>
            <person name="Kearney S.M."/>
            <person name="Perrotta A.R."/>
            <person name="Berdy B."/>
            <person name="Zhao S."/>
            <person name="Lieberman T.D."/>
            <person name="Swanson P.K."/>
            <person name="Smith M."/>
            <person name="Roesemann S."/>
            <person name="Alexander J.E."/>
            <person name="Rich S.A."/>
            <person name="Livny J."/>
            <person name="Vlamakis H."/>
            <person name="Clish C."/>
            <person name="Bullock K."/>
            <person name="Deik A."/>
            <person name="Scott J."/>
            <person name="Pierce K.A."/>
            <person name="Xavier R.J."/>
            <person name="Alm E.J."/>
        </authorList>
    </citation>
    <scope>NUCLEOTIDE SEQUENCE [LARGE SCALE GENOMIC DNA]</scope>
    <source>
        <strain evidence="3 4">BIOML-A134</strain>
    </source>
</reference>
<dbReference type="Pfam" id="PF13250">
    <property type="entry name" value="SNIPE"/>
    <property type="match status" value="1"/>
</dbReference>
<dbReference type="SMART" id="SM00974">
    <property type="entry name" value="T5orf172"/>
    <property type="match status" value="1"/>
</dbReference>
<protein>
    <submittedName>
        <fullName evidence="3">DUF4041 domain-containing protein</fullName>
    </submittedName>
</protein>
<dbReference type="AlphaFoldDB" id="A0A5M5E9Y9"/>
<evidence type="ECO:0000313" key="3">
    <source>
        <dbReference type="EMBL" id="KAA4092897.1"/>
    </source>
</evidence>
<evidence type="ECO:0000313" key="4">
    <source>
        <dbReference type="Proteomes" id="UP000473905"/>
    </source>
</evidence>
<feature type="coiled-coil region" evidence="1">
    <location>
        <begin position="329"/>
        <end position="417"/>
    </location>
</feature>
<accession>A0A5M5E9Y9</accession>
<dbReference type="Proteomes" id="UP000473905">
    <property type="component" value="Unassembled WGS sequence"/>
</dbReference>
<organism evidence="3 4">
    <name type="scientific">Bacteroides ovatus</name>
    <dbReference type="NCBI Taxonomy" id="28116"/>
    <lineage>
        <taxon>Bacteria</taxon>
        <taxon>Pseudomonadati</taxon>
        <taxon>Bacteroidota</taxon>
        <taxon>Bacteroidia</taxon>
        <taxon>Bacteroidales</taxon>
        <taxon>Bacteroidaceae</taxon>
        <taxon>Bacteroides</taxon>
    </lineage>
</organism>
<dbReference type="EMBL" id="VWKB01000031">
    <property type="protein sequence ID" value="KAA4092897.1"/>
    <property type="molecule type" value="Genomic_DNA"/>
</dbReference>
<comment type="caution">
    <text evidence="3">The sequence shown here is derived from an EMBL/GenBank/DDBJ whole genome shotgun (WGS) entry which is preliminary data.</text>
</comment>
<dbReference type="InterPro" id="IPR018306">
    <property type="entry name" value="Phage_T5_Orf172_DNA-bd"/>
</dbReference>
<proteinExistence type="predicted"/>
<dbReference type="RefSeq" id="WP_149944847.1">
    <property type="nucleotide sequence ID" value="NZ_JABFHY010000009.1"/>
</dbReference>
<evidence type="ECO:0000256" key="1">
    <source>
        <dbReference type="SAM" id="Coils"/>
    </source>
</evidence>
<gene>
    <name evidence="3" type="ORF">F3D66_20995</name>
</gene>
<dbReference type="InterPro" id="IPR025280">
    <property type="entry name" value="SNIPE"/>
</dbReference>
<name>A0A5M5E9Y9_BACOV</name>
<dbReference type="Pfam" id="PF13455">
    <property type="entry name" value="MUG113"/>
    <property type="match status" value="1"/>
</dbReference>
<feature type="coiled-coil region" evidence="1">
    <location>
        <begin position="136"/>
        <end position="167"/>
    </location>
</feature>
<sequence length="572" mass="66052">MEWIIIILLIVLLVLIGNIVSLKRKGKSVSFENEKLHDEKEQIMKRNLELRSINQKLSKYEAALNADEEAEDRLKRAKEESELILAGAQQQMKLIITDAEKRAQEILDKADDEAESIISKSRSEVQITNDETAIIKKSNKELLQRAKDEAEKVREDATRQAALILSEAENKAKEIAGEAYDIANKAKHYEEVSKAMKNVIEGYGDEYLKPTFSLLDDLADEFGYDEAGQRLKDARERTRMLMKNGDAASCDYVEKNRKDTAINFVLDAFNGKVDTILAMIKKDNYGILEQKIQDAYSLVNYLGAAFRNARINSIYLDSRLDELKWGVAVNELKLQEREEQRRIKEQIREEEKARREYEKAMRDAAKEEETIRKAMEKAQQAIAKASEEQKAKYEEQLADLEQKLIEAEAKNQRALSMAQQTKSGHVYIISNIGSFGENVYKIGMTRRLEPLDRVRELGDASVPFPFDVHAMIYCEDAPKLETELHRFFVQNQVNKVNPRKEFFRIPISDIRKEVEKREVEVKWTMTALASEYKETLAIERSMENDNQTKEEWLKQQKLFKETAASLDEDENE</sequence>
<evidence type="ECO:0000259" key="2">
    <source>
        <dbReference type="SMART" id="SM00974"/>
    </source>
</evidence>
<feature type="coiled-coil region" evidence="1">
    <location>
        <begin position="50"/>
        <end position="91"/>
    </location>
</feature>